<dbReference type="Proteomes" id="UP000034154">
    <property type="component" value="Unassembled WGS sequence"/>
</dbReference>
<dbReference type="EMBL" id="LCJB01000043">
    <property type="protein sequence ID" value="KKT69862.1"/>
    <property type="molecule type" value="Genomic_DNA"/>
</dbReference>
<gene>
    <name evidence="2" type="ORF">UW63_C0043G0007</name>
</gene>
<keyword evidence="1" id="KW-0812">Transmembrane</keyword>
<reference evidence="2 3" key="1">
    <citation type="journal article" date="2015" name="Nature">
        <title>rRNA introns, odd ribosomes, and small enigmatic genomes across a large radiation of phyla.</title>
        <authorList>
            <person name="Brown C.T."/>
            <person name="Hug L.A."/>
            <person name="Thomas B.C."/>
            <person name="Sharon I."/>
            <person name="Castelle C.J."/>
            <person name="Singh A."/>
            <person name="Wilkins M.J."/>
            <person name="Williams K.H."/>
            <person name="Banfield J.F."/>
        </authorList>
    </citation>
    <scope>NUCLEOTIDE SEQUENCE [LARGE SCALE GENOMIC DNA]</scope>
</reference>
<comment type="caution">
    <text evidence="2">The sequence shown here is derived from an EMBL/GenBank/DDBJ whole genome shotgun (WGS) entry which is preliminary data.</text>
</comment>
<accession>A0A0G1LM97</accession>
<feature type="transmembrane region" description="Helical" evidence="1">
    <location>
        <begin position="12"/>
        <end position="30"/>
    </location>
</feature>
<keyword evidence="1" id="KW-1133">Transmembrane helix</keyword>
<name>A0A0G1LM97_9BACT</name>
<protein>
    <submittedName>
        <fullName evidence="2">Uncharacterized protein</fullName>
    </submittedName>
</protein>
<evidence type="ECO:0000313" key="3">
    <source>
        <dbReference type="Proteomes" id="UP000034154"/>
    </source>
</evidence>
<evidence type="ECO:0000256" key="1">
    <source>
        <dbReference type="SAM" id="Phobius"/>
    </source>
</evidence>
<proteinExistence type="predicted"/>
<evidence type="ECO:0000313" key="2">
    <source>
        <dbReference type="EMBL" id="KKT69862.1"/>
    </source>
</evidence>
<sequence length="127" mass="14501">MGGSNVSSTKSIVLWSLGALLAVLALVWIFQGNDFFVYKFFAPRRVEVQRQVFEESRSFNQGMVQELENMRFEYVKTQDSEAKEAMASIILHRASGYNLNDPVVPADLRSFIDELKRESLNPTLNSY</sequence>
<organism evidence="2 3">
    <name type="scientific">Candidatus Uhrbacteria bacterium GW2011_GWF2_44_350</name>
    <dbReference type="NCBI Taxonomy" id="1619000"/>
    <lineage>
        <taxon>Bacteria</taxon>
        <taxon>Candidatus Uhriibacteriota</taxon>
    </lineage>
</organism>
<dbReference type="AlphaFoldDB" id="A0A0G1LM97"/>
<keyword evidence="1" id="KW-0472">Membrane</keyword>